<evidence type="ECO:0000259" key="13">
    <source>
        <dbReference type="Pfam" id="PF00487"/>
    </source>
</evidence>
<dbReference type="GO" id="GO:0004497">
    <property type="term" value="F:monooxygenase activity"/>
    <property type="evidence" value="ECO:0007669"/>
    <property type="project" value="UniProtKB-KW"/>
</dbReference>
<evidence type="ECO:0000256" key="4">
    <source>
        <dbReference type="ARBA" id="ARBA00022519"/>
    </source>
</evidence>
<name>A0A1W9I1D1_9HYPH</name>
<feature type="domain" description="Fatty acid desaturase" evidence="13">
    <location>
        <begin position="116"/>
        <end position="325"/>
    </location>
</feature>
<dbReference type="EMBL" id="LWDL01000010">
    <property type="protein sequence ID" value="OQW53261.1"/>
    <property type="molecule type" value="Genomic_DNA"/>
</dbReference>
<dbReference type="STRING" id="1827387.A4S15_05740"/>
<dbReference type="GO" id="GO:0006629">
    <property type="term" value="P:lipid metabolic process"/>
    <property type="evidence" value="ECO:0007669"/>
    <property type="project" value="InterPro"/>
</dbReference>
<sequence length="382" mass="42394">MLARLLVHARYLTMNAVLAVNIAALCVGGAWLVSGFVLALFLATIVDEAVGDDKAAFGPAWTWFLDLQLFLALPLLALNVALFAFLCGSSDPFSLIPLLRGFGVDLEAARAATGAWSLFGGMLAIGLFIGAAGTNVAHELIHRTNDRLAMFVGRFLLGFSGDTSFSIEHVYGHHIHVATDADPATARRGEYVLRFAVRSIIDGNLSAWRIEAARLARRKLPLWSPYNRWLRGQMFTLAIFAAAAVLGGWLGLALVIGCAIQGKLYLEVVNYIEHYGLVRVPGQRVEPRHSWNCARLVSSAILFNLPRHSHHHMFATKPYWQLACEADAPTMPYGYKTMIIIALMPRLWQKVMEPRLEIWDTRFANEQERKILAERGWLQTAA</sequence>
<keyword evidence="6" id="KW-0479">Metal-binding</keyword>
<proteinExistence type="inferred from homology"/>
<dbReference type="GO" id="GO:0046872">
    <property type="term" value="F:metal ion binding"/>
    <property type="evidence" value="ECO:0007669"/>
    <property type="project" value="UniProtKB-KW"/>
</dbReference>
<evidence type="ECO:0000313" key="15">
    <source>
        <dbReference type="Proteomes" id="UP000192872"/>
    </source>
</evidence>
<evidence type="ECO:0000256" key="11">
    <source>
        <dbReference type="ARBA" id="ARBA00023136"/>
    </source>
</evidence>
<dbReference type="GO" id="GO:0005886">
    <property type="term" value="C:plasma membrane"/>
    <property type="evidence" value="ECO:0007669"/>
    <property type="project" value="UniProtKB-SubCell"/>
</dbReference>
<accession>A0A1W9I1D1</accession>
<evidence type="ECO:0000256" key="7">
    <source>
        <dbReference type="ARBA" id="ARBA00022989"/>
    </source>
</evidence>
<evidence type="ECO:0000256" key="1">
    <source>
        <dbReference type="ARBA" id="ARBA00004429"/>
    </source>
</evidence>
<comment type="similarity">
    <text evidence="2">Belongs to the fatty acid desaturase type 1 family. AlkB subfamily.</text>
</comment>
<comment type="caution">
    <text evidence="14">The sequence shown here is derived from an EMBL/GenBank/DDBJ whole genome shotgun (WGS) entry which is preliminary data.</text>
</comment>
<gene>
    <name evidence="14" type="ORF">A4S15_05740</name>
</gene>
<feature type="transmembrane region" description="Helical" evidence="12">
    <location>
        <begin position="63"/>
        <end position="87"/>
    </location>
</feature>
<keyword evidence="9" id="KW-0408">Iron</keyword>
<keyword evidence="4" id="KW-0997">Cell inner membrane</keyword>
<feature type="transmembrane region" description="Helical" evidence="12">
    <location>
        <begin position="108"/>
        <end position="132"/>
    </location>
</feature>
<keyword evidence="5 12" id="KW-0812">Transmembrane</keyword>
<dbReference type="RefSeq" id="WP_376800893.1">
    <property type="nucleotide sequence ID" value="NZ_DBNB01000038.1"/>
</dbReference>
<reference evidence="14 15" key="1">
    <citation type="journal article" date="2017" name="Water Res.">
        <title>Comammox in drinking water systems.</title>
        <authorList>
            <person name="Wang Y."/>
            <person name="Ma L."/>
            <person name="Mao Y."/>
            <person name="Jiang X."/>
            <person name="Xia Y."/>
            <person name="Yu K."/>
            <person name="Li B."/>
            <person name="Zhang T."/>
        </authorList>
    </citation>
    <scope>NUCLEOTIDE SEQUENCE [LARGE SCALE GENOMIC DNA]</scope>
    <source>
        <strain evidence="14">SG_bin8</strain>
    </source>
</reference>
<dbReference type="Pfam" id="PF00487">
    <property type="entry name" value="FA_desaturase"/>
    <property type="match status" value="1"/>
</dbReference>
<evidence type="ECO:0000313" key="14">
    <source>
        <dbReference type="EMBL" id="OQW53261.1"/>
    </source>
</evidence>
<evidence type="ECO:0000256" key="10">
    <source>
        <dbReference type="ARBA" id="ARBA00023033"/>
    </source>
</evidence>
<feature type="transmembrane region" description="Helical" evidence="12">
    <location>
        <begin position="12"/>
        <end position="43"/>
    </location>
</feature>
<dbReference type="InterPro" id="IPR005804">
    <property type="entry name" value="FA_desaturase_dom"/>
</dbReference>
<dbReference type="PANTHER" id="PTHR38674:SF1">
    <property type="entry name" value="ALKANE 1-MONOOXYGENASE 1"/>
    <property type="match status" value="1"/>
</dbReference>
<feature type="transmembrane region" description="Helical" evidence="12">
    <location>
        <begin position="234"/>
        <end position="256"/>
    </location>
</feature>
<comment type="subcellular location">
    <subcellularLocation>
        <location evidence="1">Cell inner membrane</location>
        <topology evidence="1">Multi-pass membrane protein</topology>
    </subcellularLocation>
</comment>
<protein>
    <recommendedName>
        <fullName evidence="13">Fatty acid desaturase domain-containing protein</fullName>
    </recommendedName>
</protein>
<dbReference type="Proteomes" id="UP000192872">
    <property type="component" value="Unassembled WGS sequence"/>
</dbReference>
<organism evidence="14 15">
    <name type="scientific">Candidatus Raskinella chloraquaticus</name>
    <dbReference type="NCBI Taxonomy" id="1951219"/>
    <lineage>
        <taxon>Bacteria</taxon>
        <taxon>Pseudomonadati</taxon>
        <taxon>Pseudomonadota</taxon>
        <taxon>Alphaproteobacteria</taxon>
        <taxon>Hyphomicrobiales</taxon>
        <taxon>Phreatobacteraceae</taxon>
        <taxon>Candidatus Raskinella</taxon>
    </lineage>
</organism>
<keyword evidence="8" id="KW-0560">Oxidoreductase</keyword>
<dbReference type="AlphaFoldDB" id="A0A1W9I1D1"/>
<dbReference type="PANTHER" id="PTHR38674">
    <property type="entry name" value="ALKANE 1-MONOOXYGENASE 1"/>
    <property type="match status" value="1"/>
</dbReference>
<dbReference type="InterPro" id="IPR033885">
    <property type="entry name" value="AlkB/XylM"/>
</dbReference>
<evidence type="ECO:0000256" key="6">
    <source>
        <dbReference type="ARBA" id="ARBA00022723"/>
    </source>
</evidence>
<dbReference type="CDD" id="cd03512">
    <property type="entry name" value="Alkane-hydroxylase"/>
    <property type="match status" value="1"/>
</dbReference>
<evidence type="ECO:0000256" key="5">
    <source>
        <dbReference type="ARBA" id="ARBA00022692"/>
    </source>
</evidence>
<evidence type="ECO:0000256" key="12">
    <source>
        <dbReference type="SAM" id="Phobius"/>
    </source>
</evidence>
<evidence type="ECO:0000256" key="9">
    <source>
        <dbReference type="ARBA" id="ARBA00023004"/>
    </source>
</evidence>
<keyword evidence="11 12" id="KW-0472">Membrane</keyword>
<evidence type="ECO:0000256" key="3">
    <source>
        <dbReference type="ARBA" id="ARBA00022475"/>
    </source>
</evidence>
<keyword evidence="7 12" id="KW-1133">Transmembrane helix</keyword>
<evidence type="ECO:0000256" key="8">
    <source>
        <dbReference type="ARBA" id="ARBA00023002"/>
    </source>
</evidence>
<keyword evidence="10" id="KW-0503">Monooxygenase</keyword>
<evidence type="ECO:0000256" key="2">
    <source>
        <dbReference type="ARBA" id="ARBA00010823"/>
    </source>
</evidence>
<keyword evidence="3" id="KW-1003">Cell membrane</keyword>